<evidence type="ECO:0000313" key="3">
    <source>
        <dbReference type="EMBL" id="MCR6546748.1"/>
    </source>
</evidence>
<reference evidence="3 4" key="1">
    <citation type="submission" date="2022-08" db="EMBL/GenBank/DDBJ databases">
        <title>Proteogenomics of the novel Dehalobacterium formicoaceticum strain EZ94 highlights a key role of methyltransferases during anaerobic dichloromethane degradation.</title>
        <authorList>
            <person name="Wasmund K."/>
        </authorList>
    </citation>
    <scope>NUCLEOTIDE SEQUENCE [LARGE SCALE GENOMIC DNA]</scope>
    <source>
        <strain evidence="3 4">EZ94</strain>
    </source>
</reference>
<evidence type="ECO:0000259" key="2">
    <source>
        <dbReference type="Pfam" id="PF08305"/>
    </source>
</evidence>
<dbReference type="RefSeq" id="WP_257914023.1">
    <property type="nucleotide sequence ID" value="NZ_JANPWE010000011.1"/>
</dbReference>
<keyword evidence="4" id="KW-1185">Reference proteome</keyword>
<organism evidence="3 4">
    <name type="scientific">Dehalobacterium formicoaceticum</name>
    <dbReference type="NCBI Taxonomy" id="51515"/>
    <lineage>
        <taxon>Bacteria</taxon>
        <taxon>Bacillati</taxon>
        <taxon>Bacillota</taxon>
        <taxon>Clostridia</taxon>
        <taxon>Eubacteriales</taxon>
        <taxon>Peptococcaceae</taxon>
        <taxon>Dehalobacterium</taxon>
    </lineage>
</organism>
<dbReference type="InterPro" id="IPR013222">
    <property type="entry name" value="Glyco_hyd_98_carb-bd"/>
</dbReference>
<dbReference type="InterPro" id="IPR012854">
    <property type="entry name" value="Cu_amine_oxidase-like_N"/>
</dbReference>
<dbReference type="Pfam" id="PF07833">
    <property type="entry name" value="Cu_amine_oxidN1"/>
    <property type="match status" value="1"/>
</dbReference>
<accession>A0ABT1Y786</accession>
<feature type="domain" description="Copper amine oxidase-like N-terminal" evidence="1">
    <location>
        <begin position="54"/>
        <end position="173"/>
    </location>
</feature>
<name>A0ABT1Y786_9FIRM</name>
<protein>
    <submittedName>
        <fullName evidence="3">Stalk domain-containing protein</fullName>
    </submittedName>
</protein>
<feature type="domain" description="Glycosyl hydrolase family 98 putative carbohydrate-binding module" evidence="2">
    <location>
        <begin position="212"/>
        <end position="293"/>
    </location>
</feature>
<dbReference type="EMBL" id="JANPWE010000011">
    <property type="protein sequence ID" value="MCR6546748.1"/>
    <property type="molecule type" value="Genomic_DNA"/>
</dbReference>
<evidence type="ECO:0000313" key="4">
    <source>
        <dbReference type="Proteomes" id="UP001524944"/>
    </source>
</evidence>
<dbReference type="SUPFAM" id="SSF55383">
    <property type="entry name" value="Copper amine oxidase, domain N"/>
    <property type="match status" value="1"/>
</dbReference>
<dbReference type="Gene3D" id="2.60.120.1060">
    <property type="entry name" value="NPCBM/NEW2 domain"/>
    <property type="match status" value="1"/>
</dbReference>
<dbReference type="Proteomes" id="UP001524944">
    <property type="component" value="Unassembled WGS sequence"/>
</dbReference>
<dbReference type="InterPro" id="IPR036582">
    <property type="entry name" value="Mao_N_sf"/>
</dbReference>
<comment type="caution">
    <text evidence="3">The sequence shown here is derived from an EMBL/GenBank/DDBJ whole genome shotgun (WGS) entry which is preliminary data.</text>
</comment>
<feature type="non-terminal residue" evidence="3">
    <location>
        <position position="301"/>
    </location>
</feature>
<dbReference type="InterPro" id="IPR038637">
    <property type="entry name" value="NPCBM_sf"/>
</dbReference>
<gene>
    <name evidence="3" type="ORF">NVS47_14715</name>
</gene>
<sequence length="301" mass="33174">MKNKNAFISMFIFFTLFIFVLPVVGSENSYSTRVSVTYRGIQVYLNGQIIGGEAPFILNQKGIVMVPVRTIAEATGRTVLWDQAENMVRISESINSQTNQGKTGGSVLSLDAAKQEVTVTYRNIQIFSGSRKITGEEPFILTGKGIVMVPLRGVVEATGLPVNWDGMENKVYIGTMPKNVNLKDNIPSDNKSTGSSREKKVDLQDMMVIRNVGPFFRQRDPFVIVADTYAKGLGVRLSTGSAEIVLRTNREFQAIEGWLGVDDETNNTNGAYYLSIFSDSHEVLSNVITEGGAEKIIKRTP</sequence>
<proteinExistence type="predicted"/>
<evidence type="ECO:0000259" key="1">
    <source>
        <dbReference type="Pfam" id="PF07833"/>
    </source>
</evidence>
<dbReference type="Pfam" id="PF08305">
    <property type="entry name" value="NPCBM"/>
    <property type="match status" value="1"/>
</dbReference>